<keyword evidence="3" id="KW-0832">Ubl conjugation</keyword>
<dbReference type="OrthoDB" id="27073at2759"/>
<dbReference type="SUPFAM" id="SSF74788">
    <property type="entry name" value="Cullin repeat-like"/>
    <property type="match status" value="1"/>
</dbReference>
<comment type="caution">
    <text evidence="7">The sequence shown here is derived from an EMBL/GenBank/DDBJ whole genome shotgun (WGS) entry which is preliminary data.</text>
</comment>
<dbReference type="InterPro" id="IPR016157">
    <property type="entry name" value="Cullin_CS"/>
</dbReference>
<dbReference type="Gene3D" id="3.30.230.130">
    <property type="entry name" value="Cullin, Chain C, Domain 2"/>
    <property type="match status" value="1"/>
</dbReference>
<dbReference type="Gene3D" id="1.10.10.10">
    <property type="entry name" value="Winged helix-like DNA-binding domain superfamily/Winged helix DNA-binding domain"/>
    <property type="match status" value="1"/>
</dbReference>
<dbReference type="Proteomes" id="UP001151518">
    <property type="component" value="Unassembled WGS sequence"/>
</dbReference>
<dbReference type="InterPro" id="IPR045093">
    <property type="entry name" value="Cullin"/>
</dbReference>
<evidence type="ECO:0000256" key="1">
    <source>
        <dbReference type="ARBA" id="ARBA00006019"/>
    </source>
</evidence>
<dbReference type="Gene3D" id="1.20.1310.10">
    <property type="entry name" value="Cullin Repeats"/>
    <property type="match status" value="4"/>
</dbReference>
<evidence type="ECO:0000256" key="4">
    <source>
        <dbReference type="PROSITE-ProRule" id="PRU00330"/>
    </source>
</evidence>
<dbReference type="Pfam" id="PF00888">
    <property type="entry name" value="Cullin"/>
    <property type="match status" value="1"/>
</dbReference>
<dbReference type="GO" id="GO:0031625">
    <property type="term" value="F:ubiquitin protein ligase binding"/>
    <property type="evidence" value="ECO:0007669"/>
    <property type="project" value="InterPro"/>
</dbReference>
<name>A0A9W8KY03_9FUNG</name>
<organism evidence="7 8">
    <name type="scientific">Coemansia spiralis</name>
    <dbReference type="NCBI Taxonomy" id="417178"/>
    <lineage>
        <taxon>Eukaryota</taxon>
        <taxon>Fungi</taxon>
        <taxon>Fungi incertae sedis</taxon>
        <taxon>Zoopagomycota</taxon>
        <taxon>Kickxellomycotina</taxon>
        <taxon>Kickxellomycetes</taxon>
        <taxon>Kickxellales</taxon>
        <taxon>Kickxellaceae</taxon>
        <taxon>Coemansia</taxon>
    </lineage>
</organism>
<evidence type="ECO:0000256" key="5">
    <source>
        <dbReference type="RuleBase" id="RU003829"/>
    </source>
</evidence>
<feature type="domain" description="Cullin family profile" evidence="6">
    <location>
        <begin position="417"/>
        <end position="659"/>
    </location>
</feature>
<dbReference type="Pfam" id="PF10557">
    <property type="entry name" value="Cullin_Nedd8"/>
    <property type="match status" value="1"/>
</dbReference>
<dbReference type="InterPro" id="IPR001373">
    <property type="entry name" value="Cullin_N"/>
</dbReference>
<dbReference type="GO" id="GO:0031461">
    <property type="term" value="C:cullin-RING ubiquitin ligase complex"/>
    <property type="evidence" value="ECO:0007669"/>
    <property type="project" value="InterPro"/>
</dbReference>
<dbReference type="GO" id="GO:0006511">
    <property type="term" value="P:ubiquitin-dependent protein catabolic process"/>
    <property type="evidence" value="ECO:0007669"/>
    <property type="project" value="InterPro"/>
</dbReference>
<sequence length="791" mass="89892">MSFVNKRPGGRILPVRRLTPHIDPQKQFEKLATAIGEIYKHNASQLSFEELYRIGYNLVLNKNGPLVYDGVKGVLEAHLLDCVHNDILKYAEIASAMPTIPNNEDLLSNVRMLWSEHVTAMLMIKDVLMYVDKVYVKNAHLSPVYEMGMNVFRDKVLLASNNRINTGITRAIMRQIEYERRGDEINRNTLRSVIDMLIELQDTAQLRPIYETVLEPQIFLETTSFYRSVASTRMAKVGAPEYVRAAQSDIDAEMDRADAYMAAHTSTPLRDILLDELITKHDISILTIPNDGLVQMFDQRNMLDLAILYGLFSPLPSAMKALQNETRDHIIALGKQMAASLAIQTDERPQTGSEGSSSAQEQLGAAARTAMALRWIQELISIYDVYDEFVTKSFSGSSDMRNPLNDGFITIVNENPRAPELLSLYIDDNLKNGLKGKSEQDMEHTFERAILLFRFLKDKDAFEHYYKVHLAKRLLFGRCLSDDAEQSLVSKLKVECGSQFTLKLEGMFKDMQMSADMESSFKEIASTNGLGFDMHVSVLTPTFWPALATATPENPGANKDSQVSAEQDGLIGNATDMFSDFYTKHRSGRMLTWQYSMGNADLKVRFGSRIHELNVTTYQMLVLILFANDDDDIELTTTQIQTKAHIPDEILPRLLQSLACAKYKVLAKTPMSRNISPTDKFKLNTNFKSPQYRLRIPMVSARSNIETDKEKAETMATITQERQYVIEAVVVRIMKARKQMVHEQLVNETINQLSSRFMPTSQTIKEAIERLIDREYLQRSPDNPRLYSYLA</sequence>
<evidence type="ECO:0000256" key="3">
    <source>
        <dbReference type="ARBA" id="ARBA00022843"/>
    </source>
</evidence>
<evidence type="ECO:0000313" key="7">
    <source>
        <dbReference type="EMBL" id="KAJ2676704.1"/>
    </source>
</evidence>
<dbReference type="InterPro" id="IPR019559">
    <property type="entry name" value="Cullin_neddylation_domain"/>
</dbReference>
<dbReference type="AlphaFoldDB" id="A0A9W8KY03"/>
<dbReference type="FunFam" id="1.10.10.10:FF:000014">
    <property type="entry name" value="Cullin 1"/>
    <property type="match status" value="1"/>
</dbReference>
<dbReference type="SMART" id="SM00182">
    <property type="entry name" value="CULLIN"/>
    <property type="match status" value="1"/>
</dbReference>
<comment type="similarity">
    <text evidence="1 4 5">Belongs to the cullin family.</text>
</comment>
<evidence type="ECO:0000313" key="8">
    <source>
        <dbReference type="Proteomes" id="UP001151518"/>
    </source>
</evidence>
<dbReference type="SUPFAM" id="SSF46785">
    <property type="entry name" value="Winged helix' DNA-binding domain"/>
    <property type="match status" value="1"/>
</dbReference>
<dbReference type="PANTHER" id="PTHR11932">
    <property type="entry name" value="CULLIN"/>
    <property type="match status" value="1"/>
</dbReference>
<dbReference type="EMBL" id="JANBTW010000038">
    <property type="protein sequence ID" value="KAJ2676704.1"/>
    <property type="molecule type" value="Genomic_DNA"/>
</dbReference>
<gene>
    <name evidence="7" type="ORF">GGI25_003456</name>
</gene>
<dbReference type="InterPro" id="IPR016158">
    <property type="entry name" value="Cullin_homology"/>
</dbReference>
<reference evidence="7" key="1">
    <citation type="submission" date="2022-07" db="EMBL/GenBank/DDBJ databases">
        <title>Phylogenomic reconstructions and comparative analyses of Kickxellomycotina fungi.</title>
        <authorList>
            <person name="Reynolds N.K."/>
            <person name="Stajich J.E."/>
            <person name="Barry K."/>
            <person name="Grigoriev I.V."/>
            <person name="Crous P."/>
            <person name="Smith M.E."/>
        </authorList>
    </citation>
    <scope>NUCLEOTIDE SEQUENCE</scope>
    <source>
        <strain evidence="7">NRRL 3115</strain>
    </source>
</reference>
<evidence type="ECO:0000259" key="6">
    <source>
        <dbReference type="PROSITE" id="PS50069"/>
    </source>
</evidence>
<accession>A0A9W8KY03</accession>
<dbReference type="InterPro" id="IPR016159">
    <property type="entry name" value="Cullin_repeat-like_dom_sf"/>
</dbReference>
<dbReference type="SMART" id="SM00884">
    <property type="entry name" value="Cullin_Nedd8"/>
    <property type="match status" value="1"/>
</dbReference>
<dbReference type="PROSITE" id="PS01256">
    <property type="entry name" value="CULLIN_1"/>
    <property type="match status" value="1"/>
</dbReference>
<dbReference type="InterPro" id="IPR036390">
    <property type="entry name" value="WH_DNA-bd_sf"/>
</dbReference>
<dbReference type="InterPro" id="IPR059120">
    <property type="entry name" value="Cullin-like_AB"/>
</dbReference>
<keyword evidence="2" id="KW-1017">Isopeptide bond</keyword>
<dbReference type="InterPro" id="IPR036388">
    <property type="entry name" value="WH-like_DNA-bd_sf"/>
</dbReference>
<dbReference type="FunFam" id="1.20.1310.10:FF:000002">
    <property type="entry name" value="cullin-3 isoform X1"/>
    <property type="match status" value="1"/>
</dbReference>
<evidence type="ECO:0000256" key="2">
    <source>
        <dbReference type="ARBA" id="ARBA00022499"/>
    </source>
</evidence>
<dbReference type="Pfam" id="PF26557">
    <property type="entry name" value="Cullin_AB"/>
    <property type="match status" value="1"/>
</dbReference>
<dbReference type="SUPFAM" id="SSF75632">
    <property type="entry name" value="Cullin homology domain"/>
    <property type="match status" value="1"/>
</dbReference>
<protein>
    <recommendedName>
        <fullName evidence="6">Cullin family profile domain-containing protein</fullName>
    </recommendedName>
</protein>
<dbReference type="InterPro" id="IPR036317">
    <property type="entry name" value="Cullin_homology_sf"/>
</dbReference>
<proteinExistence type="inferred from homology"/>
<dbReference type="PROSITE" id="PS50069">
    <property type="entry name" value="CULLIN_2"/>
    <property type="match status" value="1"/>
</dbReference>